<keyword evidence="2" id="KW-1185">Reference proteome</keyword>
<evidence type="ECO:0000313" key="2">
    <source>
        <dbReference type="Proteomes" id="UP000886998"/>
    </source>
</evidence>
<organism evidence="1 2">
    <name type="scientific">Trichonephila inaurata madagascariensis</name>
    <dbReference type="NCBI Taxonomy" id="2747483"/>
    <lineage>
        <taxon>Eukaryota</taxon>
        <taxon>Metazoa</taxon>
        <taxon>Ecdysozoa</taxon>
        <taxon>Arthropoda</taxon>
        <taxon>Chelicerata</taxon>
        <taxon>Arachnida</taxon>
        <taxon>Araneae</taxon>
        <taxon>Araneomorphae</taxon>
        <taxon>Entelegynae</taxon>
        <taxon>Araneoidea</taxon>
        <taxon>Nephilidae</taxon>
        <taxon>Trichonephila</taxon>
        <taxon>Trichonephila inaurata</taxon>
    </lineage>
</organism>
<name>A0A8X6IQ85_9ARAC</name>
<reference evidence="1" key="1">
    <citation type="submission" date="2020-08" db="EMBL/GenBank/DDBJ databases">
        <title>Multicomponent nature underlies the extraordinary mechanical properties of spider dragline silk.</title>
        <authorList>
            <person name="Kono N."/>
            <person name="Nakamura H."/>
            <person name="Mori M."/>
            <person name="Yoshida Y."/>
            <person name="Ohtoshi R."/>
            <person name="Malay A.D."/>
            <person name="Moran D.A.P."/>
            <person name="Tomita M."/>
            <person name="Numata K."/>
            <person name="Arakawa K."/>
        </authorList>
    </citation>
    <scope>NUCLEOTIDE SEQUENCE</scope>
</reference>
<evidence type="ECO:0000313" key="1">
    <source>
        <dbReference type="EMBL" id="GFS54588.1"/>
    </source>
</evidence>
<gene>
    <name evidence="1" type="primary">AVEN_241548_1</name>
    <name evidence="1" type="ORF">TNIN_131221</name>
</gene>
<dbReference type="Proteomes" id="UP000886998">
    <property type="component" value="Unassembled WGS sequence"/>
</dbReference>
<dbReference type="OrthoDB" id="6435054at2759"/>
<protein>
    <submittedName>
        <fullName evidence="1">Uncharacterized protein</fullName>
    </submittedName>
</protein>
<comment type="caution">
    <text evidence="1">The sequence shown here is derived from an EMBL/GenBank/DDBJ whole genome shotgun (WGS) entry which is preliminary data.</text>
</comment>
<dbReference type="AlphaFoldDB" id="A0A8X6IQ85"/>
<dbReference type="EMBL" id="BMAV01026936">
    <property type="protein sequence ID" value="GFS54588.1"/>
    <property type="molecule type" value="Genomic_DNA"/>
</dbReference>
<proteinExistence type="predicted"/>
<sequence>MASYLNYKIFLRLKDLMCRVTLLKDKTSQVFQNFIHFARFRISGLLCQEKKAENSCRSRLLKSKISSARTCIETAIINPLQIQVSHKLQSLHKAIDSKVTADRNGTCQKFILSKGIFSDTVWHDLSLMLQDFTNSAKKKLSTSLTKDYNSHLLNCLTAKQNSVL</sequence>
<accession>A0A8X6IQ85</accession>